<dbReference type="EMBL" id="JBANDC010000012">
    <property type="protein sequence ID" value="MEM4989207.1"/>
    <property type="molecule type" value="Genomic_DNA"/>
</dbReference>
<comment type="caution">
    <text evidence="1">The sequence shown here is derived from an EMBL/GenBank/DDBJ whole genome shotgun (WGS) entry which is preliminary data.</text>
</comment>
<evidence type="ECO:0000313" key="1">
    <source>
        <dbReference type="EMBL" id="MEM4989207.1"/>
    </source>
</evidence>
<proteinExistence type="predicted"/>
<protein>
    <submittedName>
        <fullName evidence="1">Uncharacterized protein</fullName>
    </submittedName>
</protein>
<gene>
    <name evidence="1" type="ORF">V8G57_17595</name>
</gene>
<evidence type="ECO:0000313" key="2">
    <source>
        <dbReference type="Proteomes" id="UP001495910"/>
    </source>
</evidence>
<dbReference type="RefSeq" id="WP_342830476.1">
    <property type="nucleotide sequence ID" value="NZ_JBANDC010000012.1"/>
</dbReference>
<reference evidence="1 2" key="1">
    <citation type="submission" date="2024-02" db="EMBL/GenBank/DDBJ databases">
        <title>Draft genome sequence of Collimonas sp. strain H4R21, an effective mineral-weathering bacterial strain isolated from the beech rhizosphere.</title>
        <authorList>
            <person name="Morin E."/>
            <person name="Uroz S."/>
            <person name="Leveau J.H.J."/>
            <person name="Kumar R."/>
            <person name="Rey M.W."/>
            <person name="Pham J."/>
        </authorList>
    </citation>
    <scope>NUCLEOTIDE SEQUENCE [LARGE SCALE GENOMIC DNA]</scope>
    <source>
        <strain evidence="1 2">H4R21</strain>
    </source>
</reference>
<sequence>MEDTTADAGLSAVGMLGNGAPASQVLEAVAMRKHGDPAWEPFHYEKVSETEYEVSGGAPAVVGGVKKWPGPHSSVLVTLDDIAEEQQIRFPAEVAPEPAAIASQPVPDQAQGSPAANFLTVVLQLPQDEQGRKRICNALSLDADFFGGRVTATSLADEIAVNQLLELRCDPADVQDVRARVARRNRGN</sequence>
<accession>A0ABU9PYY4</accession>
<dbReference type="Proteomes" id="UP001495910">
    <property type="component" value="Unassembled WGS sequence"/>
</dbReference>
<name>A0ABU9PYY4_9BURK</name>
<organism evidence="1 2">
    <name type="scientific">Collimonas rhizosphaerae</name>
    <dbReference type="NCBI Taxonomy" id="3126357"/>
    <lineage>
        <taxon>Bacteria</taxon>
        <taxon>Pseudomonadati</taxon>
        <taxon>Pseudomonadota</taxon>
        <taxon>Betaproteobacteria</taxon>
        <taxon>Burkholderiales</taxon>
        <taxon>Oxalobacteraceae</taxon>
        <taxon>Collimonas</taxon>
    </lineage>
</organism>
<keyword evidence="2" id="KW-1185">Reference proteome</keyword>